<dbReference type="EMBL" id="JALJOU010000038">
    <property type="protein sequence ID" value="KAK9832811.1"/>
    <property type="molecule type" value="Genomic_DNA"/>
</dbReference>
<sequence>MAAVNIGADNASDQFYRYKMPKLQARIEGRGNGIKTNVVNNVEVAKALERPADYIVKFYGCELGAQTKFDKKTGTSIVNGAHDTGKLVELLEGFIKKYVQCYSCGNPETVVKVRKENIFLKCKACGAVSDVDARHKLNTYILKNPPEEKVSKAEKKLKKMEKERMQDAAGENLDKEDRKKKKDKKKKKKGEGEEGSGGGDDDEDNENGNVDDGDEVVWMTDTSEAAAQARAQEQLSSAMAAMVTQGNIEAEAEAKRKAEEKRAAEEAAAEAAAAEARKAEQQAEAARKAEAAAAAEAEARNPVLRLRKLIAKQSGVAAAEAVRGLDVEGGLAGRMRVLYEALFGDVEEGAKLADRASAHAALLAALAPDPASQMAQLLGLEFLLGQALPARVKQVALVLKVLYDEDVVEEDIILAWHSKPAAGAVVGVAPAAGVAVREAARPLVAWLREAESDDSDEE</sequence>
<dbReference type="PANTHER" id="PTHR23001:SF7">
    <property type="entry name" value="EUKARYOTIC TRANSLATION INITIATION FACTOR 5"/>
    <property type="match status" value="1"/>
</dbReference>
<dbReference type="GO" id="GO:0001732">
    <property type="term" value="P:formation of cytoplasmic translation initiation complex"/>
    <property type="evidence" value="ECO:0007669"/>
    <property type="project" value="TreeGrafter"/>
</dbReference>
<keyword evidence="5" id="KW-0342">GTP-binding</keyword>
<feature type="compositionally biased region" description="Basic and acidic residues" evidence="7">
    <location>
        <begin position="252"/>
        <end position="265"/>
    </location>
</feature>
<feature type="compositionally biased region" description="Basic and acidic residues" evidence="7">
    <location>
        <begin position="149"/>
        <end position="177"/>
    </location>
</feature>
<dbReference type="SUPFAM" id="SSF100966">
    <property type="entry name" value="Translation initiation factor 2 beta, aIF2beta, N-terminal domain"/>
    <property type="match status" value="1"/>
</dbReference>
<dbReference type="Gene3D" id="3.30.30.170">
    <property type="match status" value="1"/>
</dbReference>
<protein>
    <recommendedName>
        <fullName evidence="8">W2 domain-containing protein</fullName>
    </recommendedName>
</protein>
<evidence type="ECO:0000256" key="4">
    <source>
        <dbReference type="ARBA" id="ARBA00022917"/>
    </source>
</evidence>
<keyword evidence="10" id="KW-1185">Reference proteome</keyword>
<dbReference type="InterPro" id="IPR016024">
    <property type="entry name" value="ARM-type_fold"/>
</dbReference>
<dbReference type="FunFam" id="2.20.25.350:FF:000001">
    <property type="entry name" value="Eukaryotic translation initiation factor 5"/>
    <property type="match status" value="1"/>
</dbReference>
<keyword evidence="3" id="KW-0547">Nucleotide-binding</keyword>
<dbReference type="FunFam" id="3.30.30.170:FF:000002">
    <property type="entry name" value="Eukaryotic translation initiation factor 5"/>
    <property type="match status" value="1"/>
</dbReference>
<evidence type="ECO:0000256" key="1">
    <source>
        <dbReference type="ARBA" id="ARBA00010397"/>
    </source>
</evidence>
<feature type="compositionally biased region" description="Acidic residues" evidence="7">
    <location>
        <begin position="199"/>
        <end position="214"/>
    </location>
</feature>
<dbReference type="CDD" id="cd11561">
    <property type="entry name" value="W2_eIF5"/>
    <property type="match status" value="1"/>
</dbReference>
<name>A0AAW1RHQ3_9CHLO</name>
<dbReference type="Gene3D" id="2.20.25.350">
    <property type="match status" value="1"/>
</dbReference>
<evidence type="ECO:0000256" key="6">
    <source>
        <dbReference type="ARBA" id="ARBA00025032"/>
    </source>
</evidence>
<evidence type="ECO:0000256" key="2">
    <source>
        <dbReference type="ARBA" id="ARBA00022540"/>
    </source>
</evidence>
<dbReference type="AlphaFoldDB" id="A0AAW1RHQ3"/>
<keyword evidence="2" id="KW-0396">Initiation factor</keyword>
<dbReference type="InterPro" id="IPR003307">
    <property type="entry name" value="W2_domain"/>
</dbReference>
<dbReference type="PROSITE" id="PS51363">
    <property type="entry name" value="W2"/>
    <property type="match status" value="1"/>
</dbReference>
<dbReference type="InterPro" id="IPR045196">
    <property type="entry name" value="IF2/IF5"/>
</dbReference>
<dbReference type="SUPFAM" id="SSF75689">
    <property type="entry name" value="Zinc-binding domain of translation initiation factor 2 beta"/>
    <property type="match status" value="1"/>
</dbReference>
<dbReference type="PANTHER" id="PTHR23001">
    <property type="entry name" value="EUKARYOTIC TRANSLATION INITIATION FACTOR"/>
    <property type="match status" value="1"/>
</dbReference>
<organism evidence="9 10">
    <name type="scientific">Elliptochloris bilobata</name>
    <dbReference type="NCBI Taxonomy" id="381761"/>
    <lineage>
        <taxon>Eukaryota</taxon>
        <taxon>Viridiplantae</taxon>
        <taxon>Chlorophyta</taxon>
        <taxon>core chlorophytes</taxon>
        <taxon>Trebouxiophyceae</taxon>
        <taxon>Trebouxiophyceae incertae sedis</taxon>
        <taxon>Elliptochloris clade</taxon>
        <taxon>Elliptochloris</taxon>
    </lineage>
</organism>
<evidence type="ECO:0000313" key="10">
    <source>
        <dbReference type="Proteomes" id="UP001445335"/>
    </source>
</evidence>
<dbReference type="SMART" id="SM00515">
    <property type="entry name" value="eIF5C"/>
    <property type="match status" value="1"/>
</dbReference>
<accession>A0AAW1RHQ3</accession>
<dbReference type="SUPFAM" id="SSF48371">
    <property type="entry name" value="ARM repeat"/>
    <property type="match status" value="1"/>
</dbReference>
<dbReference type="GO" id="GO:0003743">
    <property type="term" value="F:translation initiation factor activity"/>
    <property type="evidence" value="ECO:0007669"/>
    <property type="project" value="UniProtKB-KW"/>
</dbReference>
<dbReference type="GO" id="GO:0071074">
    <property type="term" value="F:eukaryotic initiation factor eIF2 binding"/>
    <property type="evidence" value="ECO:0007669"/>
    <property type="project" value="TreeGrafter"/>
</dbReference>
<dbReference type="Pfam" id="PF02020">
    <property type="entry name" value="W2"/>
    <property type="match status" value="1"/>
</dbReference>
<dbReference type="SMART" id="SM00653">
    <property type="entry name" value="eIF2B_5"/>
    <property type="match status" value="1"/>
</dbReference>
<dbReference type="Proteomes" id="UP001445335">
    <property type="component" value="Unassembled WGS sequence"/>
</dbReference>
<feature type="compositionally biased region" description="Basic residues" evidence="7">
    <location>
        <begin position="178"/>
        <end position="189"/>
    </location>
</feature>
<reference evidence="9 10" key="1">
    <citation type="journal article" date="2024" name="Nat. Commun.">
        <title>Phylogenomics reveals the evolutionary origins of lichenization in chlorophyte algae.</title>
        <authorList>
            <person name="Puginier C."/>
            <person name="Libourel C."/>
            <person name="Otte J."/>
            <person name="Skaloud P."/>
            <person name="Haon M."/>
            <person name="Grisel S."/>
            <person name="Petersen M."/>
            <person name="Berrin J.G."/>
            <person name="Delaux P.M."/>
            <person name="Dal Grande F."/>
            <person name="Keller J."/>
        </authorList>
    </citation>
    <scope>NUCLEOTIDE SEQUENCE [LARGE SCALE GENOMIC DNA]</scope>
    <source>
        <strain evidence="9 10">SAG 245.80</strain>
    </source>
</reference>
<evidence type="ECO:0000256" key="3">
    <source>
        <dbReference type="ARBA" id="ARBA00022741"/>
    </source>
</evidence>
<dbReference type="InterPro" id="IPR016190">
    <property type="entry name" value="Transl_init_fac_IF2/IF5_Zn-bd"/>
</dbReference>
<evidence type="ECO:0000256" key="5">
    <source>
        <dbReference type="ARBA" id="ARBA00023134"/>
    </source>
</evidence>
<evidence type="ECO:0000256" key="7">
    <source>
        <dbReference type="SAM" id="MobiDB-lite"/>
    </source>
</evidence>
<dbReference type="GO" id="GO:0005092">
    <property type="term" value="F:GDP-dissociation inhibitor activity"/>
    <property type="evidence" value="ECO:0007669"/>
    <property type="project" value="TreeGrafter"/>
</dbReference>
<dbReference type="Pfam" id="PF01873">
    <property type="entry name" value="eIF-5_eIF-2B"/>
    <property type="match status" value="1"/>
</dbReference>
<dbReference type="GO" id="GO:0005525">
    <property type="term" value="F:GTP binding"/>
    <property type="evidence" value="ECO:0007669"/>
    <property type="project" value="UniProtKB-KW"/>
</dbReference>
<feature type="domain" description="W2" evidence="8">
    <location>
        <begin position="289"/>
        <end position="457"/>
    </location>
</feature>
<dbReference type="GO" id="GO:0005829">
    <property type="term" value="C:cytosol"/>
    <property type="evidence" value="ECO:0007669"/>
    <property type="project" value="TreeGrafter"/>
</dbReference>
<dbReference type="InterPro" id="IPR002735">
    <property type="entry name" value="Transl_init_fac_IF2/IF5_dom"/>
</dbReference>
<dbReference type="InterPro" id="IPR016189">
    <property type="entry name" value="Transl_init_fac_IF2/IF5_N"/>
</dbReference>
<gene>
    <name evidence="9" type="ORF">WJX81_003597</name>
</gene>
<feature type="region of interest" description="Disordered" evidence="7">
    <location>
        <begin position="149"/>
        <end position="214"/>
    </location>
</feature>
<feature type="region of interest" description="Disordered" evidence="7">
    <location>
        <begin position="251"/>
        <end position="282"/>
    </location>
</feature>
<proteinExistence type="inferred from homology"/>
<comment type="similarity">
    <text evidence="1">Belongs to the eIF-2-beta/eIF-5 family.</text>
</comment>
<evidence type="ECO:0000313" key="9">
    <source>
        <dbReference type="EMBL" id="KAK9832811.1"/>
    </source>
</evidence>
<evidence type="ECO:0000259" key="8">
    <source>
        <dbReference type="PROSITE" id="PS51363"/>
    </source>
</evidence>
<keyword evidence="4" id="KW-0648">Protein biosynthesis</keyword>
<comment type="function">
    <text evidence="6">Catalyzes the hydrolysis of GTP bound to the 40S ribosomal initiation complex (40S.mRNA.Met-tRNA[F].eIF-2.GTP) with the subsequent joining of a 60S ribosomal subunit resulting in the release of eIF-2 and the guanine nucleotide. The subsequent joining of a 60S ribosomal subunit results in the formation of a functional 80S initiation complex (80S.mRNA.Met-tRNA[F]).</text>
</comment>
<comment type="caution">
    <text evidence="9">The sequence shown here is derived from an EMBL/GenBank/DDBJ whole genome shotgun (WGS) entry which is preliminary data.</text>
</comment>
<dbReference type="Gene3D" id="1.25.40.180">
    <property type="match status" value="1"/>
</dbReference>